<keyword evidence="1" id="KW-0812">Transmembrane</keyword>
<protein>
    <submittedName>
        <fullName evidence="2">Uncharacterized protein</fullName>
    </submittedName>
</protein>
<evidence type="ECO:0000256" key="1">
    <source>
        <dbReference type="SAM" id="Phobius"/>
    </source>
</evidence>
<evidence type="ECO:0000313" key="2">
    <source>
        <dbReference type="EMBL" id="UPT23657.1"/>
    </source>
</evidence>
<keyword evidence="1" id="KW-0472">Membrane</keyword>
<gene>
    <name evidence="2" type="ORF">FOF52_20305</name>
</gene>
<accession>A0ABY4LC10</accession>
<organism evidence="2 3">
    <name type="scientific">Thermobifida alba</name>
    <name type="common">Thermomonospora alba</name>
    <dbReference type="NCBI Taxonomy" id="53522"/>
    <lineage>
        <taxon>Bacteria</taxon>
        <taxon>Bacillati</taxon>
        <taxon>Actinomycetota</taxon>
        <taxon>Actinomycetes</taxon>
        <taxon>Streptosporangiales</taxon>
        <taxon>Nocardiopsidaceae</taxon>
        <taxon>Thermobifida</taxon>
    </lineage>
</organism>
<keyword evidence="3" id="KW-1185">Reference proteome</keyword>
<name>A0ABY4LC10_THEAE</name>
<proteinExistence type="predicted"/>
<dbReference type="Proteomes" id="UP000832041">
    <property type="component" value="Chromosome"/>
</dbReference>
<keyword evidence="1" id="KW-1133">Transmembrane helix</keyword>
<reference evidence="2 3" key="1">
    <citation type="submission" date="2020-04" db="EMBL/GenBank/DDBJ databases">
        <title>Thermobifida alba genome sequencing and assembly.</title>
        <authorList>
            <person name="Luzics S."/>
            <person name="Horvath B."/>
            <person name="Nagy I."/>
            <person name="Toth A."/>
            <person name="Nagy I."/>
            <person name="Kukolya J."/>
        </authorList>
    </citation>
    <scope>NUCLEOTIDE SEQUENCE [LARGE SCALE GENOMIC DNA]</scope>
    <source>
        <strain evidence="2 3">DSM 43795</strain>
    </source>
</reference>
<evidence type="ECO:0000313" key="3">
    <source>
        <dbReference type="Proteomes" id="UP000832041"/>
    </source>
</evidence>
<dbReference type="EMBL" id="CP051627">
    <property type="protein sequence ID" value="UPT23657.1"/>
    <property type="molecule type" value="Genomic_DNA"/>
</dbReference>
<sequence>MRNLYGQLVPRKRRRISAFVKILIVLALTCGLLVAAGIYAIRSIKPLDLSPPPPEEGCRLATEEDTDTLEVEQAANAATVSGVAFALDLPPHAVVVSYATVWQESKFYNIEYGDRDSLGLFQQRPSMEWGSPEEIIDPVYASTQFYEELVQVEGYLDLPVYEAAQAVQRSADGFAYDQHESRSRVMADAFTGAEGAVVTCWFPEEQAGDTDVAAAVEEMRRVFGVGPEEVPIAQRQTGDLGWAMAQWAVAHAATYGLTSVTYLDRQWTAASGEEGWQATETVSEELVLR</sequence>
<feature type="transmembrane region" description="Helical" evidence="1">
    <location>
        <begin position="20"/>
        <end position="41"/>
    </location>
</feature>